<dbReference type="AlphaFoldDB" id="A0A8H5BAK1"/>
<evidence type="ECO:0000313" key="1">
    <source>
        <dbReference type="EMBL" id="KAF5319667.1"/>
    </source>
</evidence>
<protein>
    <submittedName>
        <fullName evidence="1">Uncharacterized protein</fullName>
    </submittedName>
</protein>
<name>A0A8H5BAK1_9AGAR</name>
<reference evidence="1 2" key="1">
    <citation type="journal article" date="2020" name="ISME J.">
        <title>Uncovering the hidden diversity of litter-decomposition mechanisms in mushroom-forming fungi.</title>
        <authorList>
            <person name="Floudas D."/>
            <person name="Bentzer J."/>
            <person name="Ahren D."/>
            <person name="Johansson T."/>
            <person name="Persson P."/>
            <person name="Tunlid A."/>
        </authorList>
    </citation>
    <scope>NUCLEOTIDE SEQUENCE [LARGE SCALE GENOMIC DNA]</scope>
    <source>
        <strain evidence="1 2">CBS 101986</strain>
    </source>
</reference>
<organism evidence="1 2">
    <name type="scientific">Psilocybe cf. subviscida</name>
    <dbReference type="NCBI Taxonomy" id="2480587"/>
    <lineage>
        <taxon>Eukaryota</taxon>
        <taxon>Fungi</taxon>
        <taxon>Dikarya</taxon>
        <taxon>Basidiomycota</taxon>
        <taxon>Agaricomycotina</taxon>
        <taxon>Agaricomycetes</taxon>
        <taxon>Agaricomycetidae</taxon>
        <taxon>Agaricales</taxon>
        <taxon>Agaricineae</taxon>
        <taxon>Strophariaceae</taxon>
        <taxon>Psilocybe</taxon>
    </lineage>
</organism>
<accession>A0A8H5BAK1</accession>
<dbReference type="EMBL" id="JAACJJ010000029">
    <property type="protein sequence ID" value="KAF5319667.1"/>
    <property type="molecule type" value="Genomic_DNA"/>
</dbReference>
<dbReference type="Proteomes" id="UP000567179">
    <property type="component" value="Unassembled WGS sequence"/>
</dbReference>
<evidence type="ECO:0000313" key="2">
    <source>
        <dbReference type="Proteomes" id="UP000567179"/>
    </source>
</evidence>
<sequence length="219" mass="23760">MYLNLWQRNDGRRFAKCPRCEQEVGLGTAGVGNIKKIHLFKESCNLAKKKLDAKTTVREKGKPSEPKKTFKARLITTFFGAGAAPLPNPSTVPSVGPIVPLATAPVPVSSPVVVPVPPATNSAPALSASPVAQAIIVEDSPPAQHLRSAPFVPDNILEEIAYLIPLIPMSIPEAATYDRIASFSGDPSKLDDVSIPGDELWEQFLNKHLKEIRTPRRRE</sequence>
<comment type="caution">
    <text evidence="1">The sequence shown here is derived from an EMBL/GenBank/DDBJ whole genome shotgun (WGS) entry which is preliminary data.</text>
</comment>
<gene>
    <name evidence="1" type="ORF">D9619_008392</name>
</gene>
<keyword evidence="2" id="KW-1185">Reference proteome</keyword>
<dbReference type="OrthoDB" id="3057023at2759"/>
<proteinExistence type="predicted"/>